<feature type="signal peptide" evidence="8">
    <location>
        <begin position="1"/>
        <end position="26"/>
    </location>
</feature>
<evidence type="ECO:0000256" key="7">
    <source>
        <dbReference type="ARBA" id="ARBA00023237"/>
    </source>
</evidence>
<dbReference type="GO" id="GO:1990281">
    <property type="term" value="C:efflux pump complex"/>
    <property type="evidence" value="ECO:0007669"/>
    <property type="project" value="TreeGrafter"/>
</dbReference>
<dbReference type="Pfam" id="PF02321">
    <property type="entry name" value="OEP"/>
    <property type="match status" value="1"/>
</dbReference>
<dbReference type="PANTHER" id="PTHR30026:SF20">
    <property type="entry name" value="OUTER MEMBRANE PROTEIN TOLC"/>
    <property type="match status" value="1"/>
</dbReference>
<protein>
    <submittedName>
        <fullName evidence="9">TolC family protein</fullName>
    </submittedName>
</protein>
<sequence>MFKNFLSRFGAILCVVMSFSAMPAAAAQDNAGIDLDTVIAAALQAGPEAVLPEAARLEGESSAYDAGTLPDLEIEMLTTIREEGSRETEIEVIQPLRVSDFGSRNYLARSIRNLADAESKAAALDLSQRVTRLYTEAWAYQQREKLYKNNLGYAAKALDSLQDAATVGRADKAEADLFAAEVLRLTERQRIFQAAKRERLAEMSRISGMKYLAEAHLSSPSKASIPDNFETVYALAESPASLKNITQARLEMARRELDVVKADSVIGSFAPRLMAVRDHDEESTMTSAGINISLPVWGSNRAEIYGAQAARLQAEAAARALDGGHYEDLIRQSHFKALQTFKTAQNYENEILPAFRSVHKLSLTRFENGQSSMLDLWTVRERLIDVEQDYIEAVGAAIEARLAIESLLGTTLEVQP</sequence>
<keyword evidence="7" id="KW-0998">Cell outer membrane</keyword>
<evidence type="ECO:0000256" key="8">
    <source>
        <dbReference type="SAM" id="SignalP"/>
    </source>
</evidence>
<evidence type="ECO:0000256" key="5">
    <source>
        <dbReference type="ARBA" id="ARBA00022692"/>
    </source>
</evidence>
<evidence type="ECO:0000256" key="3">
    <source>
        <dbReference type="ARBA" id="ARBA00022448"/>
    </source>
</evidence>
<dbReference type="Gene3D" id="1.20.1600.10">
    <property type="entry name" value="Outer membrane efflux proteins (OEP)"/>
    <property type="match status" value="1"/>
</dbReference>
<evidence type="ECO:0000313" key="10">
    <source>
        <dbReference type="Proteomes" id="UP000595362"/>
    </source>
</evidence>
<evidence type="ECO:0000256" key="1">
    <source>
        <dbReference type="ARBA" id="ARBA00004442"/>
    </source>
</evidence>
<dbReference type="GO" id="GO:0009279">
    <property type="term" value="C:cell outer membrane"/>
    <property type="evidence" value="ECO:0007669"/>
    <property type="project" value="UniProtKB-SubCell"/>
</dbReference>
<keyword evidence="3" id="KW-0813">Transport</keyword>
<feature type="chain" id="PRO_5032300573" evidence="8">
    <location>
        <begin position="27"/>
        <end position="416"/>
    </location>
</feature>
<reference evidence="9 10" key="1">
    <citation type="submission" date="2020-07" db="EMBL/GenBank/DDBJ databases">
        <title>Huge and variable diversity of episymbiotic CPR bacteria and DPANN archaea in groundwater ecosystems.</title>
        <authorList>
            <person name="He C.Y."/>
            <person name="Keren R."/>
            <person name="Whittaker M."/>
            <person name="Farag I.F."/>
            <person name="Doudna J."/>
            <person name="Cate J.H.D."/>
            <person name="Banfield J.F."/>
        </authorList>
    </citation>
    <scope>NUCLEOTIDE SEQUENCE [LARGE SCALE GENOMIC DNA]</scope>
    <source>
        <strain evidence="9">NC_groundwater_70_Ag_B-0.1um_54_66</strain>
    </source>
</reference>
<dbReference type="InterPro" id="IPR051906">
    <property type="entry name" value="TolC-like"/>
</dbReference>
<dbReference type="GO" id="GO:0015562">
    <property type="term" value="F:efflux transmembrane transporter activity"/>
    <property type="evidence" value="ECO:0007669"/>
    <property type="project" value="InterPro"/>
</dbReference>
<keyword evidence="4" id="KW-1134">Transmembrane beta strand</keyword>
<dbReference type="EMBL" id="CP066681">
    <property type="protein sequence ID" value="QQG35749.1"/>
    <property type="molecule type" value="Genomic_DNA"/>
</dbReference>
<evidence type="ECO:0000256" key="4">
    <source>
        <dbReference type="ARBA" id="ARBA00022452"/>
    </source>
</evidence>
<dbReference type="SUPFAM" id="SSF56954">
    <property type="entry name" value="Outer membrane efflux proteins (OEP)"/>
    <property type="match status" value="1"/>
</dbReference>
<gene>
    <name evidence="9" type="ORF">HYS17_09595</name>
</gene>
<comment type="similarity">
    <text evidence="2">Belongs to the outer membrane factor (OMF) (TC 1.B.17) family.</text>
</comment>
<accession>A0A7T5UG11</accession>
<evidence type="ECO:0000256" key="2">
    <source>
        <dbReference type="ARBA" id="ARBA00007613"/>
    </source>
</evidence>
<keyword evidence="6" id="KW-0472">Membrane</keyword>
<dbReference type="AlphaFoldDB" id="A0A7T5UG11"/>
<evidence type="ECO:0000256" key="6">
    <source>
        <dbReference type="ARBA" id="ARBA00023136"/>
    </source>
</evidence>
<dbReference type="PANTHER" id="PTHR30026">
    <property type="entry name" value="OUTER MEMBRANE PROTEIN TOLC"/>
    <property type="match status" value="1"/>
</dbReference>
<organism evidence="9 10">
    <name type="scientific">Micavibrio aeruginosavorus</name>
    <dbReference type="NCBI Taxonomy" id="349221"/>
    <lineage>
        <taxon>Bacteria</taxon>
        <taxon>Pseudomonadati</taxon>
        <taxon>Bdellovibrionota</taxon>
        <taxon>Bdellovibrionia</taxon>
        <taxon>Bdellovibrionales</taxon>
        <taxon>Pseudobdellovibrionaceae</taxon>
        <taxon>Micavibrio</taxon>
    </lineage>
</organism>
<keyword evidence="8" id="KW-0732">Signal</keyword>
<name>A0A7T5UG11_9BACT</name>
<dbReference type="GO" id="GO:0015288">
    <property type="term" value="F:porin activity"/>
    <property type="evidence" value="ECO:0007669"/>
    <property type="project" value="TreeGrafter"/>
</dbReference>
<dbReference type="Proteomes" id="UP000595362">
    <property type="component" value="Chromosome"/>
</dbReference>
<dbReference type="InterPro" id="IPR003423">
    <property type="entry name" value="OMP_efflux"/>
</dbReference>
<evidence type="ECO:0000313" key="9">
    <source>
        <dbReference type="EMBL" id="QQG35749.1"/>
    </source>
</evidence>
<proteinExistence type="inferred from homology"/>
<comment type="subcellular location">
    <subcellularLocation>
        <location evidence="1">Cell outer membrane</location>
    </subcellularLocation>
</comment>
<keyword evidence="5" id="KW-0812">Transmembrane</keyword>